<evidence type="ECO:0000313" key="14">
    <source>
        <dbReference type="EMBL" id="RDI73267.1"/>
    </source>
</evidence>
<evidence type="ECO:0000313" key="15">
    <source>
        <dbReference type="Proteomes" id="UP000254134"/>
    </source>
</evidence>
<dbReference type="RefSeq" id="WP_114797438.1">
    <property type="nucleotide sequence ID" value="NZ_QQZY01000011.1"/>
</dbReference>
<protein>
    <recommendedName>
        <fullName evidence="11">Manganese transport regulator</fullName>
    </recommendedName>
</protein>
<dbReference type="EMBL" id="QQZY01000011">
    <property type="protein sequence ID" value="RDI73267.1"/>
    <property type="molecule type" value="Genomic_DNA"/>
</dbReference>
<gene>
    <name evidence="14" type="ORF">Gocc_3062</name>
</gene>
<evidence type="ECO:0000256" key="12">
    <source>
        <dbReference type="SAM" id="MobiDB-lite"/>
    </source>
</evidence>
<evidence type="ECO:0000256" key="8">
    <source>
        <dbReference type="ARBA" id="ARBA00023159"/>
    </source>
</evidence>
<evidence type="ECO:0000256" key="3">
    <source>
        <dbReference type="ARBA" id="ARBA00011738"/>
    </source>
</evidence>
<evidence type="ECO:0000256" key="11">
    <source>
        <dbReference type="ARBA" id="ARBA00032593"/>
    </source>
</evidence>
<comment type="subunit">
    <text evidence="3">Homodimer.</text>
</comment>
<accession>A0A7M2YUW0</accession>
<dbReference type="Pfam" id="PF02742">
    <property type="entry name" value="Fe_dep_repr_C"/>
    <property type="match status" value="1"/>
</dbReference>
<keyword evidence="15" id="KW-1185">Reference proteome</keyword>
<dbReference type="InterPro" id="IPR036388">
    <property type="entry name" value="WH-like_DNA-bd_sf"/>
</dbReference>
<keyword evidence="8" id="KW-0010">Activator</keyword>
<evidence type="ECO:0000256" key="2">
    <source>
        <dbReference type="ARBA" id="ARBA00007871"/>
    </source>
</evidence>
<dbReference type="GO" id="GO:0003700">
    <property type="term" value="F:DNA-binding transcription factor activity"/>
    <property type="evidence" value="ECO:0007669"/>
    <property type="project" value="InterPro"/>
</dbReference>
<reference evidence="15" key="2">
    <citation type="journal article" date="2019" name="MicrobiologyOpen">
        <title>High-quality draft genome sequence of Gaiella occulta isolated from a 150 meter deep mineral water borehole and comparison with the genome sequences of other deep-branching lineages of the phylum Actinobacteria.</title>
        <authorList>
            <person name="Severino R."/>
            <person name="Froufe H.J.C."/>
            <person name="Barroso C."/>
            <person name="Albuquerque L."/>
            <person name="Lobo-da-Cunha A."/>
            <person name="da Costa M.S."/>
            <person name="Egas C."/>
        </authorList>
    </citation>
    <scope>NUCLEOTIDE SEQUENCE [LARGE SCALE GENOMIC DNA]</scope>
    <source>
        <strain evidence="15">F2-233</strain>
    </source>
</reference>
<dbReference type="SUPFAM" id="SSF47979">
    <property type="entry name" value="Iron-dependent repressor protein, dimerization domain"/>
    <property type="match status" value="1"/>
</dbReference>
<keyword evidence="10" id="KW-0464">Manganese</keyword>
<keyword evidence="5" id="KW-0678">Repressor</keyword>
<dbReference type="PROSITE" id="PS50944">
    <property type="entry name" value="HTH_DTXR"/>
    <property type="match status" value="1"/>
</dbReference>
<evidence type="ECO:0000259" key="13">
    <source>
        <dbReference type="PROSITE" id="PS50944"/>
    </source>
</evidence>
<evidence type="ECO:0000256" key="7">
    <source>
        <dbReference type="ARBA" id="ARBA00023125"/>
    </source>
</evidence>
<dbReference type="GO" id="GO:0046914">
    <property type="term" value="F:transition metal ion binding"/>
    <property type="evidence" value="ECO:0007669"/>
    <property type="project" value="InterPro"/>
</dbReference>
<evidence type="ECO:0000256" key="10">
    <source>
        <dbReference type="ARBA" id="ARBA00023211"/>
    </source>
</evidence>
<comment type="similarity">
    <text evidence="2">Belongs to the DtxR/MntR family.</text>
</comment>
<evidence type="ECO:0000256" key="5">
    <source>
        <dbReference type="ARBA" id="ARBA00022491"/>
    </source>
</evidence>
<keyword evidence="4" id="KW-0963">Cytoplasm</keyword>
<dbReference type="InterPro" id="IPR022689">
    <property type="entry name" value="Iron_dep_repressor"/>
</dbReference>
<dbReference type="PANTHER" id="PTHR33238:SF11">
    <property type="entry name" value="TRANSCRIPTIONAL REGULATOR MNTR"/>
    <property type="match status" value="1"/>
</dbReference>
<dbReference type="SMART" id="SM00529">
    <property type="entry name" value="HTH_DTXR"/>
    <property type="match status" value="1"/>
</dbReference>
<dbReference type="InterPro" id="IPR036390">
    <property type="entry name" value="WH_DNA-bd_sf"/>
</dbReference>
<keyword evidence="9" id="KW-0804">Transcription</keyword>
<dbReference type="AlphaFoldDB" id="A0A7M2YUW0"/>
<proteinExistence type="inferred from homology"/>
<feature type="region of interest" description="Disordered" evidence="12">
    <location>
        <begin position="123"/>
        <end position="145"/>
    </location>
</feature>
<dbReference type="Pfam" id="PF01325">
    <property type="entry name" value="Fe_dep_repress"/>
    <property type="match status" value="1"/>
</dbReference>
<dbReference type="Proteomes" id="UP000254134">
    <property type="component" value="Unassembled WGS sequence"/>
</dbReference>
<organism evidence="14 15">
    <name type="scientific">Gaiella occulta</name>
    <dbReference type="NCBI Taxonomy" id="1002870"/>
    <lineage>
        <taxon>Bacteria</taxon>
        <taxon>Bacillati</taxon>
        <taxon>Actinomycetota</taxon>
        <taxon>Thermoleophilia</taxon>
        <taxon>Gaiellales</taxon>
        <taxon>Gaiellaceae</taxon>
        <taxon>Gaiella</taxon>
    </lineage>
</organism>
<keyword evidence="7" id="KW-0238">DNA-binding</keyword>
<dbReference type="Gene3D" id="1.10.60.10">
    <property type="entry name" value="Iron dependent repressor, metal binding and dimerisation domain"/>
    <property type="match status" value="1"/>
</dbReference>
<comment type="subcellular location">
    <subcellularLocation>
        <location evidence="1">Cytoplasm</location>
    </subcellularLocation>
</comment>
<dbReference type="PANTHER" id="PTHR33238">
    <property type="entry name" value="IRON (METAL) DEPENDENT REPRESSOR, DTXR FAMILY"/>
    <property type="match status" value="1"/>
</dbReference>
<dbReference type="InterPro" id="IPR050536">
    <property type="entry name" value="DtxR_MntR_Metal-Reg"/>
</dbReference>
<dbReference type="InterPro" id="IPR036421">
    <property type="entry name" value="Fe_dep_repressor_sf"/>
</dbReference>
<dbReference type="InterPro" id="IPR001367">
    <property type="entry name" value="Fe_dep_repressor"/>
</dbReference>
<feature type="domain" description="HTH dtxR-type" evidence="13">
    <location>
        <begin position="6"/>
        <end position="67"/>
    </location>
</feature>
<evidence type="ECO:0000256" key="9">
    <source>
        <dbReference type="ARBA" id="ARBA00023163"/>
    </source>
</evidence>
<dbReference type="Gene3D" id="1.10.10.10">
    <property type="entry name" value="Winged helix-like DNA-binding domain superfamily/Winged helix DNA-binding domain"/>
    <property type="match status" value="1"/>
</dbReference>
<sequence>MARATLSDAIQDYLREIYKLSGTAERVSTTALARGMGVSAASASAMVKKLAVLGLVEHAPYRGVTLTGDGERVALEVTRHHRLLELYLAQTLGIAVDEVHAEADRLEHVLSDELEARIDEALGFPTHDPHGDPIPDANLEWPDGS</sequence>
<evidence type="ECO:0000256" key="4">
    <source>
        <dbReference type="ARBA" id="ARBA00022490"/>
    </source>
</evidence>
<dbReference type="GO" id="GO:0046983">
    <property type="term" value="F:protein dimerization activity"/>
    <property type="evidence" value="ECO:0007669"/>
    <property type="project" value="InterPro"/>
</dbReference>
<keyword evidence="6" id="KW-0805">Transcription regulation</keyword>
<dbReference type="OrthoDB" id="9791355at2"/>
<dbReference type="GO" id="GO:0005737">
    <property type="term" value="C:cytoplasm"/>
    <property type="evidence" value="ECO:0007669"/>
    <property type="project" value="UniProtKB-SubCell"/>
</dbReference>
<evidence type="ECO:0000256" key="6">
    <source>
        <dbReference type="ARBA" id="ARBA00023015"/>
    </source>
</evidence>
<name>A0A7M2YUW0_9ACTN</name>
<dbReference type="GO" id="GO:0003677">
    <property type="term" value="F:DNA binding"/>
    <property type="evidence" value="ECO:0007669"/>
    <property type="project" value="UniProtKB-KW"/>
</dbReference>
<dbReference type="InterPro" id="IPR022687">
    <property type="entry name" value="HTH_DTXR"/>
</dbReference>
<evidence type="ECO:0000256" key="1">
    <source>
        <dbReference type="ARBA" id="ARBA00004496"/>
    </source>
</evidence>
<comment type="caution">
    <text evidence="14">The sequence shown here is derived from an EMBL/GenBank/DDBJ whole genome shotgun (WGS) entry which is preliminary data.</text>
</comment>
<dbReference type="SUPFAM" id="SSF46785">
    <property type="entry name" value="Winged helix' DNA-binding domain"/>
    <property type="match status" value="1"/>
</dbReference>
<reference evidence="14 15" key="1">
    <citation type="submission" date="2018-07" db="EMBL/GenBank/DDBJ databases">
        <title>High-quality-draft genome sequence of Gaiella occulta.</title>
        <authorList>
            <person name="Severino R."/>
            <person name="Froufe H.J.C."/>
            <person name="Rainey F.A."/>
            <person name="Barroso C."/>
            <person name="Albuquerque L."/>
            <person name="Lobo-Da-Cunha A."/>
            <person name="Da Costa M.S."/>
            <person name="Egas C."/>
        </authorList>
    </citation>
    <scope>NUCLEOTIDE SEQUENCE [LARGE SCALE GENOMIC DNA]</scope>
    <source>
        <strain evidence="14 15">F2-233</strain>
    </source>
</reference>